<name>A0ABM6A7W3_9LACO</name>
<gene>
    <name evidence="1" type="ORF">ADU72_2338</name>
</gene>
<dbReference type="Proteomes" id="UP000076244">
    <property type="component" value="Plasmid pL21535-4"/>
</dbReference>
<geneLocation type="plasmid" evidence="2">
    <name>pl21535-4</name>
</geneLocation>
<sequence length="40" mass="4749">MVAQIHPRYRHHRDPANANQYSNQLGFLILNVRQHPVQND</sequence>
<organism evidence="1 2">
    <name type="scientific">Pediococcus damnosus</name>
    <dbReference type="NCBI Taxonomy" id="51663"/>
    <lineage>
        <taxon>Bacteria</taxon>
        <taxon>Bacillati</taxon>
        <taxon>Bacillota</taxon>
        <taxon>Bacilli</taxon>
        <taxon>Lactobacillales</taxon>
        <taxon>Lactobacillaceae</taxon>
        <taxon>Pediococcus</taxon>
    </lineage>
</organism>
<dbReference type="EMBL" id="CP012292">
    <property type="protein sequence ID" value="AMV68395.1"/>
    <property type="molecule type" value="Genomic_DNA"/>
</dbReference>
<keyword evidence="2" id="KW-1185">Reference proteome</keyword>
<evidence type="ECO:0000313" key="1">
    <source>
        <dbReference type="EMBL" id="AMV68395.1"/>
    </source>
</evidence>
<accession>A0ABM6A7W3</accession>
<evidence type="ECO:0000313" key="2">
    <source>
        <dbReference type="Proteomes" id="UP000076244"/>
    </source>
</evidence>
<protein>
    <submittedName>
        <fullName evidence="1">Uncharacterized protein</fullName>
    </submittedName>
</protein>
<reference evidence="1 2" key="1">
    <citation type="journal article" date="2016" name="PLoS ONE">
        <title>The Identification of Novel Diagnostic Marker Genes for the Detection of Beer Spoiling Pediococcus damnosus Strains Using the BlAst Diagnostic Gene findEr.</title>
        <authorList>
            <person name="Behr J."/>
            <person name="Geissler A.J."/>
            <person name="Schmid J."/>
            <person name="Zehe A."/>
            <person name="Vogel R.F."/>
        </authorList>
    </citation>
    <scope>NUCLEOTIDE SEQUENCE [LARGE SCALE GENOMIC DNA]</scope>
    <source>
        <strain evidence="1 2">TMW 2.1535</strain>
    </source>
</reference>
<keyword evidence="1" id="KW-0614">Plasmid</keyword>
<proteinExistence type="predicted"/>